<comment type="subcellular location">
    <subcellularLocation>
        <location evidence="1">Secreted</location>
    </subcellularLocation>
</comment>
<feature type="domain" description="SRCR" evidence="8">
    <location>
        <begin position="1"/>
        <end position="95"/>
    </location>
</feature>
<dbReference type="PANTHER" id="PTHR48071">
    <property type="entry name" value="SRCR DOMAIN-CONTAINING PROTEIN"/>
    <property type="match status" value="1"/>
</dbReference>
<comment type="caution">
    <text evidence="7">Lacks conserved residue(s) required for the propagation of feature annotation.</text>
</comment>
<dbReference type="EMBL" id="VZSV01000266">
    <property type="protein sequence ID" value="NXA55149.1"/>
    <property type="molecule type" value="Genomic_DNA"/>
</dbReference>
<dbReference type="SUPFAM" id="SSF56487">
    <property type="entry name" value="SRCR-like"/>
    <property type="match status" value="2"/>
</dbReference>
<keyword evidence="6" id="KW-0325">Glycoprotein</keyword>
<feature type="non-terminal residue" evidence="9">
    <location>
        <position position="175"/>
    </location>
</feature>
<comment type="caution">
    <text evidence="9">The sequence shown here is derived from an EMBL/GenBank/DDBJ whole genome shotgun (WGS) entry which is preliminary data.</text>
</comment>
<name>A0A7K7WPR7_9AVES</name>
<evidence type="ECO:0000313" key="9">
    <source>
        <dbReference type="EMBL" id="NXA55149.1"/>
    </source>
</evidence>
<evidence type="ECO:0000259" key="8">
    <source>
        <dbReference type="PROSITE" id="PS50287"/>
    </source>
</evidence>
<dbReference type="PANTHER" id="PTHR48071:SF15">
    <property type="entry name" value="SRCR DOMAIN-CONTAINING PROTEIN"/>
    <property type="match status" value="1"/>
</dbReference>
<dbReference type="SMART" id="SM00202">
    <property type="entry name" value="SR"/>
    <property type="match status" value="1"/>
</dbReference>
<dbReference type="Gene3D" id="3.10.250.10">
    <property type="entry name" value="SRCR-like domain"/>
    <property type="match status" value="2"/>
</dbReference>
<keyword evidence="2" id="KW-0964">Secreted</keyword>
<evidence type="ECO:0000256" key="3">
    <source>
        <dbReference type="ARBA" id="ARBA00022729"/>
    </source>
</evidence>
<dbReference type="AlphaFoldDB" id="A0A7K7WPR7"/>
<dbReference type="FunFam" id="3.10.250.10:FF:000009">
    <property type="entry name" value="WC1"/>
    <property type="match status" value="1"/>
</dbReference>
<sequence length="175" mass="19194">RCAGRVEVKHEGQWGSVCSYDYQWNVREASVVCRQLGCGTVARASPYIPFGAGAGQIWLHLFYCRGTETALQNCLHLGWGQHHCDHDTDVGVTCSGERSCENTGVQPLDYVALGGNTIRPRASPPSLPLQDEMGRRTGPCEGRVEVKLRGQWGTVADYTWPMEDAEVVCQHLGCG</sequence>
<evidence type="ECO:0000256" key="2">
    <source>
        <dbReference type="ARBA" id="ARBA00022525"/>
    </source>
</evidence>
<dbReference type="InterPro" id="IPR001190">
    <property type="entry name" value="SRCR"/>
</dbReference>
<protein>
    <submittedName>
        <fullName evidence="9">C163A protein</fullName>
    </submittedName>
</protein>
<dbReference type="Proteomes" id="UP000531559">
    <property type="component" value="Unassembled WGS sequence"/>
</dbReference>
<evidence type="ECO:0000256" key="5">
    <source>
        <dbReference type="ARBA" id="ARBA00023157"/>
    </source>
</evidence>
<dbReference type="Pfam" id="PF00530">
    <property type="entry name" value="SRCR"/>
    <property type="match status" value="2"/>
</dbReference>
<keyword evidence="5 7" id="KW-1015">Disulfide bond</keyword>
<evidence type="ECO:0000256" key="1">
    <source>
        <dbReference type="ARBA" id="ARBA00004613"/>
    </source>
</evidence>
<organism evidence="9 10">
    <name type="scientific">Nothocercus julius</name>
    <dbReference type="NCBI Taxonomy" id="2585813"/>
    <lineage>
        <taxon>Eukaryota</taxon>
        <taxon>Metazoa</taxon>
        <taxon>Chordata</taxon>
        <taxon>Craniata</taxon>
        <taxon>Vertebrata</taxon>
        <taxon>Euteleostomi</taxon>
        <taxon>Archelosauria</taxon>
        <taxon>Archosauria</taxon>
        <taxon>Dinosauria</taxon>
        <taxon>Saurischia</taxon>
        <taxon>Theropoda</taxon>
        <taxon>Coelurosauria</taxon>
        <taxon>Aves</taxon>
        <taxon>Palaeognathae</taxon>
        <taxon>Tinamiformes</taxon>
        <taxon>Tinamidae</taxon>
        <taxon>Nothocercus</taxon>
    </lineage>
</organism>
<evidence type="ECO:0000256" key="4">
    <source>
        <dbReference type="ARBA" id="ARBA00022737"/>
    </source>
</evidence>
<feature type="non-terminal residue" evidence="9">
    <location>
        <position position="1"/>
    </location>
</feature>
<accession>A0A7K7WPR7</accession>
<dbReference type="GO" id="GO:0016020">
    <property type="term" value="C:membrane"/>
    <property type="evidence" value="ECO:0007669"/>
    <property type="project" value="InterPro"/>
</dbReference>
<dbReference type="InterPro" id="IPR036772">
    <property type="entry name" value="SRCR-like_dom_sf"/>
</dbReference>
<keyword evidence="4" id="KW-0677">Repeat</keyword>
<proteinExistence type="predicted"/>
<feature type="domain" description="SRCR" evidence="8">
    <location>
        <begin position="129"/>
        <end position="175"/>
    </location>
</feature>
<evidence type="ECO:0000256" key="6">
    <source>
        <dbReference type="ARBA" id="ARBA00023180"/>
    </source>
</evidence>
<dbReference type="OrthoDB" id="536948at2759"/>
<evidence type="ECO:0000313" key="10">
    <source>
        <dbReference type="Proteomes" id="UP000531559"/>
    </source>
</evidence>
<dbReference type="PROSITE" id="PS50287">
    <property type="entry name" value="SRCR_2"/>
    <property type="match status" value="2"/>
</dbReference>
<evidence type="ECO:0000256" key="7">
    <source>
        <dbReference type="PROSITE-ProRule" id="PRU00196"/>
    </source>
</evidence>
<feature type="disulfide bond" evidence="7">
    <location>
        <begin position="64"/>
        <end position="74"/>
    </location>
</feature>
<gene>
    <name evidence="9" type="primary">Cd163_0</name>
    <name evidence="9" type="ORF">NOTJUL_R11076</name>
</gene>
<reference evidence="9 10" key="1">
    <citation type="submission" date="2019-09" db="EMBL/GenBank/DDBJ databases">
        <title>Bird 10,000 Genomes (B10K) Project - Family phase.</title>
        <authorList>
            <person name="Zhang G."/>
        </authorList>
    </citation>
    <scope>NUCLEOTIDE SEQUENCE [LARGE SCALE GENOMIC DNA]</scope>
    <source>
        <strain evidence="9">B10K-MSB-01</strain>
    </source>
</reference>
<keyword evidence="10" id="KW-1185">Reference proteome</keyword>
<keyword evidence="3" id="KW-0732">Signal</keyword>
<feature type="disulfide bond" evidence="7">
    <location>
        <begin position="33"/>
        <end position="94"/>
    </location>
</feature>
<dbReference type="PRINTS" id="PR00258">
    <property type="entry name" value="SPERACTRCPTR"/>
</dbReference>